<proteinExistence type="predicted"/>
<evidence type="ECO:0000256" key="1">
    <source>
        <dbReference type="SAM" id="MobiDB-lite"/>
    </source>
</evidence>
<reference evidence="2" key="1">
    <citation type="submission" date="2021-01" db="EMBL/GenBank/DDBJ databases">
        <authorList>
            <person name="Kaushik A."/>
        </authorList>
    </citation>
    <scope>NUCLEOTIDE SEQUENCE</scope>
    <source>
        <strain evidence="2">AG1-1A</strain>
    </source>
</reference>
<name>A0A8H3AF36_9AGAM</name>
<organism evidence="2 3">
    <name type="scientific">Rhizoctonia solani</name>
    <dbReference type="NCBI Taxonomy" id="456999"/>
    <lineage>
        <taxon>Eukaryota</taxon>
        <taxon>Fungi</taxon>
        <taxon>Dikarya</taxon>
        <taxon>Basidiomycota</taxon>
        <taxon>Agaricomycotina</taxon>
        <taxon>Agaricomycetes</taxon>
        <taxon>Cantharellales</taxon>
        <taxon>Ceratobasidiaceae</taxon>
        <taxon>Rhizoctonia</taxon>
    </lineage>
</organism>
<evidence type="ECO:0000313" key="2">
    <source>
        <dbReference type="EMBL" id="CAE6418487.1"/>
    </source>
</evidence>
<dbReference type="EMBL" id="CAJMWR010001199">
    <property type="protein sequence ID" value="CAE6418487.1"/>
    <property type="molecule type" value="Genomic_DNA"/>
</dbReference>
<protein>
    <submittedName>
        <fullName evidence="2">Uncharacterized protein</fullName>
    </submittedName>
</protein>
<gene>
    <name evidence="2" type="ORF">RDB_LOCUS51962</name>
</gene>
<comment type="caution">
    <text evidence="2">The sequence shown here is derived from an EMBL/GenBank/DDBJ whole genome shotgun (WGS) entry which is preliminary data.</text>
</comment>
<dbReference type="AlphaFoldDB" id="A0A8H3AF36"/>
<dbReference type="Proteomes" id="UP000663840">
    <property type="component" value="Unassembled WGS sequence"/>
</dbReference>
<feature type="region of interest" description="Disordered" evidence="1">
    <location>
        <begin position="83"/>
        <end position="104"/>
    </location>
</feature>
<sequence>MPRPNSLDLSHRICYVPNMSLRLIAHGSDGRLRILFDGPEFMAWRGIWGSTVFFKRLEYRKLRSGVQHEFILLRGLSKSKNSNELRQSTVPPNLSNSTSSPATTKSNPIWWTNVPDNVYEYVLKFEREASPEHQLNALVRTEAYDYVDFKEFAYLSSNERSSTVELAIEFPEPVALEQVIKISASISKHQDAQLYTLSHFNCFFYCWNIVAILLRLHVDWAIALRSDATTTTQLLTARMVELSDTQRTRPGPRNFRAKAAPELRPNLALLLAGEYSRNGLPADSLERKFIKRCQDEIENSFMFRKILDLLQLPHRFPLWIRDDIGVIRDHVRELLHKLADLTIGLAIEGTEESTISDLFLHDRHIEGLRPEWKDRIEKEVNKLIDIYLNRMWSAFGEALKQTEAANRAGRFVDSKTMHRRSNALQRIGNSPLILRARLTPVGLRAAWNAAQLRASLNPIESPVLPLIMLMRTLKDIPNQVQHVSGIAANFVSVLSMRRDVAMNEMDQVRAQTKKAKSRPQPQAQLQFPGQFQAPAQAQATTLPPSSVNMTRGTNPLSLERSNVLGMMSDINLMQPELEDQVVCELEKSIKDLALTDPKCSMHELRLVTLEMLICLKEKGKKINFGLPFQSIWKICLWYCLGEEITKVLEEAAERRLGNRIRCWLRKSKSDSRGEEQPMLVSEIHTFIHERIKNLSEMAHNQRGPGAPEACRKEIEIAMDTVWRGVIGKDISVEVPGEQQDRRSSFSYNASFIVAPA</sequence>
<evidence type="ECO:0000313" key="3">
    <source>
        <dbReference type="Proteomes" id="UP000663840"/>
    </source>
</evidence>
<accession>A0A8H3AF36</accession>